<dbReference type="Gene3D" id="1.20.1640.10">
    <property type="entry name" value="Multidrug efflux transporter AcrB transmembrane domain"/>
    <property type="match status" value="2"/>
</dbReference>
<keyword evidence="7 8" id="KW-0472">Membrane</keyword>
<dbReference type="InterPro" id="IPR001036">
    <property type="entry name" value="Acrflvin-R"/>
</dbReference>
<keyword evidence="2" id="KW-0813">Transport</keyword>
<evidence type="ECO:0000256" key="2">
    <source>
        <dbReference type="ARBA" id="ARBA00022448"/>
    </source>
</evidence>
<dbReference type="KEGG" id="fer:FNB15_11685"/>
<feature type="transmembrane region" description="Helical" evidence="8">
    <location>
        <begin position="959"/>
        <end position="980"/>
    </location>
</feature>
<dbReference type="Pfam" id="PF00873">
    <property type="entry name" value="ACR_tran"/>
    <property type="match status" value="1"/>
</dbReference>
<evidence type="ECO:0000256" key="1">
    <source>
        <dbReference type="ARBA" id="ARBA00004429"/>
    </source>
</evidence>
<keyword evidence="5 8" id="KW-0812">Transmembrane</keyword>
<dbReference type="SUPFAM" id="SSF82693">
    <property type="entry name" value="Multidrug efflux transporter AcrB pore domain, PN1, PN2, PC1 and PC2 subdomains"/>
    <property type="match status" value="3"/>
</dbReference>
<keyword evidence="6 8" id="KW-1133">Transmembrane helix</keyword>
<dbReference type="Gene3D" id="3.30.2090.10">
    <property type="entry name" value="Multidrug efflux transporter AcrB TolC docking domain, DN and DC subdomains"/>
    <property type="match status" value="2"/>
</dbReference>
<dbReference type="FunFam" id="1.20.1640.10:FF:000001">
    <property type="entry name" value="Efflux pump membrane transporter"/>
    <property type="match status" value="1"/>
</dbReference>
<dbReference type="SUPFAM" id="SSF82714">
    <property type="entry name" value="Multidrug efflux transporter AcrB TolC docking domain, DN and DC subdomains"/>
    <property type="match status" value="2"/>
</dbReference>
<dbReference type="EMBL" id="CP041636">
    <property type="protein sequence ID" value="QDO97885.1"/>
    <property type="molecule type" value="Genomic_DNA"/>
</dbReference>
<evidence type="ECO:0000256" key="3">
    <source>
        <dbReference type="ARBA" id="ARBA00022475"/>
    </source>
</evidence>
<evidence type="ECO:0000313" key="9">
    <source>
        <dbReference type="EMBL" id="QDO97885.1"/>
    </source>
</evidence>
<evidence type="ECO:0000256" key="6">
    <source>
        <dbReference type="ARBA" id="ARBA00022989"/>
    </source>
</evidence>
<dbReference type="OrthoDB" id="9806532at2"/>
<evidence type="ECO:0000256" key="7">
    <source>
        <dbReference type="ARBA" id="ARBA00023136"/>
    </source>
</evidence>
<evidence type="ECO:0000313" key="10">
    <source>
        <dbReference type="Proteomes" id="UP000317496"/>
    </source>
</evidence>
<dbReference type="Gene3D" id="3.30.70.1440">
    <property type="entry name" value="Multidrug efflux transporter AcrB pore domain"/>
    <property type="match status" value="1"/>
</dbReference>
<dbReference type="GO" id="GO:0042910">
    <property type="term" value="F:xenobiotic transmembrane transporter activity"/>
    <property type="evidence" value="ECO:0007669"/>
    <property type="project" value="TreeGrafter"/>
</dbReference>
<feature type="transmembrane region" description="Helical" evidence="8">
    <location>
        <begin position="856"/>
        <end position="877"/>
    </location>
</feature>
<feature type="transmembrane region" description="Helical" evidence="8">
    <location>
        <begin position="884"/>
        <end position="904"/>
    </location>
</feature>
<dbReference type="Gene3D" id="3.30.70.1320">
    <property type="entry name" value="Multidrug efflux transporter AcrB pore domain like"/>
    <property type="match status" value="1"/>
</dbReference>
<feature type="transmembrane region" description="Helical" evidence="8">
    <location>
        <begin position="910"/>
        <end position="931"/>
    </location>
</feature>
<dbReference type="RefSeq" id="WP_144068866.1">
    <property type="nucleotide sequence ID" value="NZ_CP041636.1"/>
</dbReference>
<name>A0A516H2C3_9PROT</name>
<feature type="transmembrane region" description="Helical" evidence="8">
    <location>
        <begin position="385"/>
        <end position="409"/>
    </location>
</feature>
<dbReference type="Proteomes" id="UP000317496">
    <property type="component" value="Chromosome"/>
</dbReference>
<dbReference type="AlphaFoldDB" id="A0A516H2C3"/>
<keyword evidence="10" id="KW-1185">Reference proteome</keyword>
<evidence type="ECO:0000256" key="8">
    <source>
        <dbReference type="SAM" id="Phobius"/>
    </source>
</evidence>
<feature type="transmembrane region" description="Helical" evidence="8">
    <location>
        <begin position="359"/>
        <end position="379"/>
    </location>
</feature>
<proteinExistence type="predicted"/>
<dbReference type="Gene3D" id="3.30.70.1430">
    <property type="entry name" value="Multidrug efflux transporter AcrB pore domain"/>
    <property type="match status" value="2"/>
</dbReference>
<feature type="transmembrane region" description="Helical" evidence="8">
    <location>
        <begin position="462"/>
        <end position="480"/>
    </location>
</feature>
<dbReference type="GO" id="GO:0005886">
    <property type="term" value="C:plasma membrane"/>
    <property type="evidence" value="ECO:0007669"/>
    <property type="project" value="UniProtKB-SubCell"/>
</dbReference>
<feature type="transmembrane region" description="Helical" evidence="8">
    <location>
        <begin position="12"/>
        <end position="33"/>
    </location>
</feature>
<accession>A0A516H2C3</accession>
<evidence type="ECO:0000256" key="4">
    <source>
        <dbReference type="ARBA" id="ARBA00022519"/>
    </source>
</evidence>
<keyword evidence="3" id="KW-1003">Cell membrane</keyword>
<dbReference type="InterPro" id="IPR027463">
    <property type="entry name" value="AcrB_DN_DC_subdom"/>
</dbReference>
<dbReference type="PANTHER" id="PTHR32063">
    <property type="match status" value="1"/>
</dbReference>
<protein>
    <submittedName>
        <fullName evidence="9">Efflux RND transporter permease subunit</fullName>
    </submittedName>
</protein>
<keyword evidence="4" id="KW-0997">Cell inner membrane</keyword>
<feature type="transmembrane region" description="Helical" evidence="8">
    <location>
        <begin position="430"/>
        <end position="450"/>
    </location>
</feature>
<organism evidence="9 10">
    <name type="scientific">Ferrovibrio terrae</name>
    <dbReference type="NCBI Taxonomy" id="2594003"/>
    <lineage>
        <taxon>Bacteria</taxon>
        <taxon>Pseudomonadati</taxon>
        <taxon>Pseudomonadota</taxon>
        <taxon>Alphaproteobacteria</taxon>
        <taxon>Rhodospirillales</taxon>
        <taxon>Rhodospirillaceae</taxon>
        <taxon>Ferrovibrio</taxon>
    </lineage>
</organism>
<dbReference type="PANTHER" id="PTHR32063:SF14">
    <property type="entry name" value="BLL4319 PROTEIN"/>
    <property type="match status" value="1"/>
</dbReference>
<dbReference type="SUPFAM" id="SSF82866">
    <property type="entry name" value="Multidrug efflux transporter AcrB transmembrane domain"/>
    <property type="match status" value="2"/>
</dbReference>
<dbReference type="PRINTS" id="PR00702">
    <property type="entry name" value="ACRIFLAVINRP"/>
</dbReference>
<feature type="transmembrane region" description="Helical" evidence="8">
    <location>
        <begin position="333"/>
        <end position="352"/>
    </location>
</feature>
<comment type="subcellular location">
    <subcellularLocation>
        <location evidence="1">Cell inner membrane</location>
        <topology evidence="1">Multi-pass membrane protein</topology>
    </subcellularLocation>
</comment>
<feature type="transmembrane region" description="Helical" evidence="8">
    <location>
        <begin position="986"/>
        <end position="1013"/>
    </location>
</feature>
<reference evidence="9 10" key="1">
    <citation type="submission" date="2019-07" db="EMBL/GenBank/DDBJ databases">
        <title>Genome sequencing for Ferrovibrio sp. K5.</title>
        <authorList>
            <person name="Park S.-J."/>
        </authorList>
    </citation>
    <scope>NUCLEOTIDE SEQUENCE [LARGE SCALE GENOMIC DNA]</scope>
    <source>
        <strain evidence="9 10">K5</strain>
    </source>
</reference>
<evidence type="ECO:0000256" key="5">
    <source>
        <dbReference type="ARBA" id="ARBA00022692"/>
    </source>
</evidence>
<sequence length="1045" mass="113602">MVLSDISIKRPVFATVISLVLIIFGLFALRGMAVREYPDIDPPAVNVSTIYRGASAEIIESKITQVIEDSVAGIEGIRTITSASREESSAISIEFNLSRNVDAAANDVRDKVSRILSKLPDEADQPIIAKTEADARPIIYISLFSDRLSLLELTDYADRYLVDQMSIIDGVASVNIYGARRYSMRVYLDRMAMAARNVTVQDVEEAIRRQNVELPSGRVESNMREFTVRAESGLRTAAQFRNVVLREQDGYLLRLGEVAKVELGAEDERTEQRINGVTAIGLGIIRQSKANAMEISTGVAATVERLKDSLPTGVRMEVTYDQSKFISQSIYEVFHALTVALSLVIGVIFLFLRSWRATLIPAVAIPVSVIGSFIVIGSLGYSINVLTLLALVLAIGLVVDDAIVVLENIHRRIELGEPPLLASLRGARQIGFAVIATTVVLIAVFVPISLMEGNTGRLFREFGMSVAAAVLFSGFVALTLTPMMCSKLLHEAKEEGRFYHVTEKFFVGMGNGYGRLLRSSLGAPVVVLALGAVVSVAAVLMFQALPREFAPTEDRGAFFVIVEGPEGSSYDYTRKNIIMMEQVLEKHIKSGAVTVAMSNVAPAWGGRPSPVNSGMIVVRMADWDKRNVKQQEIARQVFREMQALTGVRAIVVNPPSLGLPGAQSPVRFILGGSTYAQLDEWSDRIMIKAQENPNLLGVKKNYQPTRPEIRVQIDRDRAADLGVNVETIGRTLETMLGSREVTNFQRDGKQYKVLVQAPVDQRVTPNDLNNIYVRGANTGGKLVPLASLVTIQEGANARELIRTDRLRSVMIEASMAPGYTLGQALDYLDGVAAEVLPPEVRISYSGQSREYKDSSAAIFITFGLALIVVFLVLAGQFESWIHPIIIILSVPLAVTGALAGLLLAGQTLNVYSQIGIIMLVGLIAKNGILIVEFANQLRDEGQSIYDAVVTASIARLRPILMTTIATVFGAIPLAFASGAGAESRSALGWVIVGGMTFATLLSLFVVPVLYLLLARFTKPAGFIARKLSELEKTPDVEAGKAEPAE</sequence>
<feature type="transmembrane region" description="Helical" evidence="8">
    <location>
        <begin position="525"/>
        <end position="545"/>
    </location>
</feature>
<gene>
    <name evidence="9" type="ORF">FNB15_11685</name>
</gene>